<dbReference type="OrthoDB" id="3992151at2"/>
<dbReference type="RefSeq" id="WP_028931787.1">
    <property type="nucleotide sequence ID" value="NZ_AUII01000038.1"/>
</dbReference>
<reference evidence="1 2" key="1">
    <citation type="submission" date="2019-07" db="EMBL/GenBank/DDBJ databases">
        <title>Whole genome shotgun sequence of Pseudonocardia asaccharolytica NBRC 16224.</title>
        <authorList>
            <person name="Hosoyama A."/>
            <person name="Uohara A."/>
            <person name="Ohji S."/>
            <person name="Ichikawa N."/>
        </authorList>
    </citation>
    <scope>NUCLEOTIDE SEQUENCE [LARGE SCALE GENOMIC DNA]</scope>
    <source>
        <strain evidence="1 2">NBRC 16224</strain>
    </source>
</reference>
<dbReference type="Proteomes" id="UP000321328">
    <property type="component" value="Unassembled WGS sequence"/>
</dbReference>
<keyword evidence="2" id="KW-1185">Reference proteome</keyword>
<protein>
    <submittedName>
        <fullName evidence="1">Uncharacterized protein</fullName>
    </submittedName>
</protein>
<dbReference type="AlphaFoldDB" id="A0A511D6F1"/>
<evidence type="ECO:0000313" key="2">
    <source>
        <dbReference type="Proteomes" id="UP000321328"/>
    </source>
</evidence>
<name>A0A511D6F1_9PSEU</name>
<accession>A0A511D6F1</accession>
<evidence type="ECO:0000313" key="1">
    <source>
        <dbReference type="EMBL" id="GEL20043.1"/>
    </source>
</evidence>
<proteinExistence type="predicted"/>
<dbReference type="STRING" id="1123024.GCA_000423625_04613"/>
<gene>
    <name evidence="1" type="ORF">PA7_38800</name>
</gene>
<organism evidence="1 2">
    <name type="scientific">Pseudonocardia asaccharolytica DSM 44247 = NBRC 16224</name>
    <dbReference type="NCBI Taxonomy" id="1123024"/>
    <lineage>
        <taxon>Bacteria</taxon>
        <taxon>Bacillati</taxon>
        <taxon>Actinomycetota</taxon>
        <taxon>Actinomycetes</taxon>
        <taxon>Pseudonocardiales</taxon>
        <taxon>Pseudonocardiaceae</taxon>
        <taxon>Pseudonocardia</taxon>
    </lineage>
</organism>
<dbReference type="EMBL" id="BJVI01000054">
    <property type="protein sequence ID" value="GEL20043.1"/>
    <property type="molecule type" value="Genomic_DNA"/>
</dbReference>
<sequence length="198" mass="20549">MVERLAGPTVTADAAAAVGWQYYRTDPPVTTGAGVPDPVAIINAGYRWDPPTLGVLLTDGVGEIELASAFDAHGQPLAARTLAGPPTALPVVLVVLLGAAAVLEHAGAARTTAMNEQMIEQWVQYTHLDKLYSYLPGMAEALPAVFGALDVAHPRPGARGQSRPVSALAGQVSIVGSVIELLTADQRSAGMIASYRKS</sequence>
<comment type="caution">
    <text evidence="1">The sequence shown here is derived from an EMBL/GenBank/DDBJ whole genome shotgun (WGS) entry which is preliminary data.</text>
</comment>